<reference evidence="1 2" key="1">
    <citation type="submission" date="2022-01" db="EMBL/GenBank/DDBJ databases">
        <title>Desulfofustis limnae sp. nov., a novel mesophilic sulfate-reducing bacterium isolated from marsh soil.</title>
        <authorList>
            <person name="Watanabe M."/>
            <person name="Takahashi A."/>
            <person name="Kojima H."/>
            <person name="Fukui M."/>
        </authorList>
    </citation>
    <scope>NUCLEOTIDE SEQUENCE [LARGE SCALE GENOMIC DNA]</scope>
    <source>
        <strain evidence="1 2">PPLL</strain>
    </source>
</reference>
<accession>A0ABN6MBY7</accession>
<sequence length="180" mass="20326">MTERFDPFTDRLSRDIRNDLSESLIDVLSSRSLEAALMVAERYRRNHPDPLYHDYINKRLDAYRQAVDRLTQRNVGELLATAGVLWDLGLFFEVHEILEPAWMSATGDQKLLLQALIRAAGVYVYLEAGYPQRAAKIAGKAVPVLQRLQAAAADSLDMETLINALRELPAVPPRIARENP</sequence>
<keyword evidence="2" id="KW-1185">Reference proteome</keyword>
<dbReference type="InterPro" id="IPR005500">
    <property type="entry name" value="DUF309"/>
</dbReference>
<organism evidence="1 2">
    <name type="scientific">Desulfofustis limnaeus</name>
    <dbReference type="NCBI Taxonomy" id="2740163"/>
    <lineage>
        <taxon>Bacteria</taxon>
        <taxon>Pseudomonadati</taxon>
        <taxon>Thermodesulfobacteriota</taxon>
        <taxon>Desulfobulbia</taxon>
        <taxon>Desulfobulbales</taxon>
        <taxon>Desulfocapsaceae</taxon>
        <taxon>Desulfofustis</taxon>
    </lineage>
</organism>
<gene>
    <name evidence="1" type="ORF">DPPLL_29520</name>
</gene>
<name>A0ABN6MBY7_9BACT</name>
<proteinExistence type="predicted"/>
<protein>
    <recommendedName>
        <fullName evidence="3">DUF309 domain-containing protein</fullName>
    </recommendedName>
</protein>
<dbReference type="RefSeq" id="WP_284151933.1">
    <property type="nucleotide sequence ID" value="NZ_AP025516.1"/>
</dbReference>
<dbReference type="Gene3D" id="1.10.3450.10">
    <property type="entry name" value="TTHA0068-like"/>
    <property type="match status" value="1"/>
</dbReference>
<dbReference type="SUPFAM" id="SSF140663">
    <property type="entry name" value="TTHA0068-like"/>
    <property type="match status" value="1"/>
</dbReference>
<dbReference type="EMBL" id="AP025516">
    <property type="protein sequence ID" value="BDD88587.1"/>
    <property type="molecule type" value="Genomic_DNA"/>
</dbReference>
<dbReference type="Proteomes" id="UP000830055">
    <property type="component" value="Chromosome"/>
</dbReference>
<evidence type="ECO:0000313" key="2">
    <source>
        <dbReference type="Proteomes" id="UP000830055"/>
    </source>
</evidence>
<evidence type="ECO:0000313" key="1">
    <source>
        <dbReference type="EMBL" id="BDD88587.1"/>
    </source>
</evidence>
<evidence type="ECO:0008006" key="3">
    <source>
        <dbReference type="Google" id="ProtNLM"/>
    </source>
</evidence>
<dbReference type="InterPro" id="IPR023203">
    <property type="entry name" value="TTHA0068_sf"/>
</dbReference>
<dbReference type="Pfam" id="PF03745">
    <property type="entry name" value="DUF309"/>
    <property type="match status" value="1"/>
</dbReference>